<evidence type="ECO:0000313" key="1">
    <source>
        <dbReference type="EMBL" id="CDI42805.1"/>
    </source>
</evidence>
<dbReference type="Proteomes" id="UP000017243">
    <property type="component" value="Unassembled WGS sequence"/>
</dbReference>
<name>U4QMX3_LACHE</name>
<evidence type="ECO:0000313" key="2">
    <source>
        <dbReference type="Proteomes" id="UP000017243"/>
    </source>
</evidence>
<dbReference type="AlphaFoldDB" id="U4QMX3"/>
<reference evidence="1 2" key="1">
    <citation type="submission" date="2013-09" db="EMBL/GenBank/DDBJ databases">
        <title>Draft Genome Sequence of five Lactobacillus helveticus strains CIRM-BIA 101T, 103, 104, 951 and 953 isolated from milk product.</title>
        <authorList>
            <person name="Valence F."/>
            <person name="Chuat V."/>
            <person name="Ma L."/>
            <person name="Creno S."/>
            <person name="Falentin H."/>
            <person name="Lortal S."/>
            <person name="Bizet C."/>
            <person name="Clermont D."/>
            <person name="Loux V."/>
            <person name="Bouchier C."/>
            <person name="Cousin S."/>
        </authorList>
    </citation>
    <scope>NUCLEOTIDE SEQUENCE [LARGE SCALE GENOMIC DNA]</scope>
    <source>
        <strain evidence="1 2">CIRM-BIA 953</strain>
    </source>
</reference>
<gene>
    <name evidence="1" type="ORF">LHCIRMBIA953_01101</name>
</gene>
<proteinExistence type="predicted"/>
<sequence length="31" mass="3352">MELPENVFTKEGPAIAVLFATVMPSFKLGLT</sequence>
<organism evidence="1 2">
    <name type="scientific">Lactobacillus helveticus CIRM-BIA 953</name>
    <dbReference type="NCBI Taxonomy" id="1226335"/>
    <lineage>
        <taxon>Bacteria</taxon>
        <taxon>Bacillati</taxon>
        <taxon>Bacillota</taxon>
        <taxon>Bacilli</taxon>
        <taxon>Lactobacillales</taxon>
        <taxon>Lactobacillaceae</taxon>
        <taxon>Lactobacillus</taxon>
    </lineage>
</organism>
<dbReference type="EMBL" id="CBUH010000124">
    <property type="protein sequence ID" value="CDI42805.1"/>
    <property type="molecule type" value="Genomic_DNA"/>
</dbReference>
<accession>U4QMX3</accession>
<protein>
    <submittedName>
        <fullName evidence="1">Uncharacterized protein</fullName>
    </submittedName>
</protein>
<comment type="caution">
    <text evidence="1">The sequence shown here is derived from an EMBL/GenBank/DDBJ whole genome shotgun (WGS) entry which is preliminary data.</text>
</comment>